<feature type="region of interest" description="Disordered" evidence="1">
    <location>
        <begin position="19"/>
        <end position="48"/>
    </location>
</feature>
<accession>A0A6I4YHL3</accession>
<proteinExistence type="predicted"/>
<dbReference type="RefSeq" id="WP_160981007.1">
    <property type="nucleotide sequence ID" value="NZ_WVHK01000069.1"/>
</dbReference>
<feature type="chain" id="PRO_5026011889" description="WGxxGxxG-CTERM domain-containing protein" evidence="2">
    <location>
        <begin position="18"/>
        <end position="80"/>
    </location>
</feature>
<reference evidence="3 4" key="1">
    <citation type="submission" date="2019-11" db="EMBL/GenBank/DDBJ databases">
        <title>Genome sequence of Deinococcus xianganensis Y35, AI-2 producing algicidal bacterium, isolated from lake water.</title>
        <authorList>
            <person name="Li Y."/>
        </authorList>
    </citation>
    <scope>NUCLEOTIDE SEQUENCE [LARGE SCALE GENOMIC DNA]</scope>
    <source>
        <strain evidence="3 4">Y35</strain>
    </source>
</reference>
<name>A0A6I4YHL3_9DEIO</name>
<protein>
    <recommendedName>
        <fullName evidence="5">WGxxGxxG-CTERM domain-containing protein</fullName>
    </recommendedName>
</protein>
<organism evidence="3 4">
    <name type="scientific">Deinococcus xianganensis</name>
    <dbReference type="NCBI Taxonomy" id="1507289"/>
    <lineage>
        <taxon>Bacteria</taxon>
        <taxon>Thermotogati</taxon>
        <taxon>Deinococcota</taxon>
        <taxon>Deinococci</taxon>
        <taxon>Deinococcales</taxon>
        <taxon>Deinococcaceae</taxon>
        <taxon>Deinococcus</taxon>
    </lineage>
</organism>
<dbReference type="NCBIfam" id="NF041742">
    <property type="entry name" value="WGxxGxxG_fam"/>
    <property type="match status" value="1"/>
</dbReference>
<evidence type="ECO:0008006" key="5">
    <source>
        <dbReference type="Google" id="ProtNLM"/>
    </source>
</evidence>
<comment type="caution">
    <text evidence="3">The sequence shown here is derived from an EMBL/GenBank/DDBJ whole genome shotgun (WGS) entry which is preliminary data.</text>
</comment>
<gene>
    <name evidence="3" type="ORF">GLX28_15485</name>
</gene>
<evidence type="ECO:0000313" key="3">
    <source>
        <dbReference type="EMBL" id="MXV21032.1"/>
    </source>
</evidence>
<evidence type="ECO:0000256" key="2">
    <source>
        <dbReference type="SAM" id="SignalP"/>
    </source>
</evidence>
<keyword evidence="4" id="KW-1185">Reference proteome</keyword>
<evidence type="ECO:0000313" key="4">
    <source>
        <dbReference type="Proteomes" id="UP000430519"/>
    </source>
</evidence>
<keyword evidence="2" id="KW-0732">Signal</keyword>
<dbReference type="AlphaFoldDB" id="A0A6I4YHL3"/>
<dbReference type="EMBL" id="WVHK01000069">
    <property type="protein sequence ID" value="MXV21032.1"/>
    <property type="molecule type" value="Genomic_DNA"/>
</dbReference>
<feature type="compositionally biased region" description="Low complexity" evidence="1">
    <location>
        <begin position="19"/>
        <end position="41"/>
    </location>
</feature>
<dbReference type="Proteomes" id="UP000430519">
    <property type="component" value="Unassembled WGS sequence"/>
</dbReference>
<dbReference type="NCBIfam" id="NF038039">
    <property type="entry name" value="WGxxGxxG-CTERM"/>
    <property type="match status" value="1"/>
</dbReference>
<sequence>MKRLLLAISLLFPSALAQTDTAVPTDPAGTTATDAGLGETGNNQTGRDQDFDWGLLGLLGLVGLAGLNRRHTPAPTGPHR</sequence>
<feature type="signal peptide" evidence="2">
    <location>
        <begin position="1"/>
        <end position="17"/>
    </location>
</feature>
<evidence type="ECO:0000256" key="1">
    <source>
        <dbReference type="SAM" id="MobiDB-lite"/>
    </source>
</evidence>